<dbReference type="InterPro" id="IPR047041">
    <property type="entry name" value="BipA_GTP-bd_dom"/>
</dbReference>
<dbReference type="InterPro" id="IPR000795">
    <property type="entry name" value="T_Tr_GTP-bd_dom"/>
</dbReference>
<keyword evidence="4" id="KW-0820">tRNA-binding</keyword>
<evidence type="ECO:0000313" key="7">
    <source>
        <dbReference type="Proteomes" id="UP000191094"/>
    </source>
</evidence>
<dbReference type="AlphaFoldDB" id="A0A1T0CJ86"/>
<accession>A0A1T0CJ86</accession>
<name>A0A1T0CJ86_9GAMM</name>
<keyword evidence="2 4" id="KW-0342">GTP-binding</keyword>
<dbReference type="PROSITE" id="PS00301">
    <property type="entry name" value="G_TR_1"/>
    <property type="match status" value="1"/>
</dbReference>
<dbReference type="CDD" id="cd16263">
    <property type="entry name" value="BipA_III"/>
    <property type="match status" value="1"/>
</dbReference>
<evidence type="ECO:0000313" key="6">
    <source>
        <dbReference type="EMBL" id="OOS22426.1"/>
    </source>
</evidence>
<feature type="binding site" evidence="4">
    <location>
        <begin position="18"/>
        <end position="23"/>
    </location>
    <ligand>
        <name>GTP</name>
        <dbReference type="ChEBI" id="CHEBI:37565"/>
    </ligand>
</feature>
<dbReference type="FunFam" id="2.40.30.10:FF:000016">
    <property type="entry name" value="GTP-binding protein TypA"/>
    <property type="match status" value="1"/>
</dbReference>
<dbReference type="GO" id="GO:0097216">
    <property type="term" value="F:guanosine tetraphosphate binding"/>
    <property type="evidence" value="ECO:0007669"/>
    <property type="project" value="UniProtKB-ARBA"/>
</dbReference>
<dbReference type="GO" id="GO:0010467">
    <property type="term" value="P:gene expression"/>
    <property type="evidence" value="ECO:0007669"/>
    <property type="project" value="UniProtKB-ARBA"/>
</dbReference>
<dbReference type="EC" id="3.6.5.-" evidence="4"/>
<dbReference type="InterPro" id="IPR035651">
    <property type="entry name" value="BipA_V"/>
</dbReference>
<dbReference type="EMBL" id="MUYT01000003">
    <property type="protein sequence ID" value="OOS22426.1"/>
    <property type="molecule type" value="Genomic_DNA"/>
</dbReference>
<dbReference type="Gene3D" id="2.40.50.250">
    <property type="entry name" value="bipa protein"/>
    <property type="match status" value="1"/>
</dbReference>
<keyword evidence="7" id="KW-1185">Reference proteome</keyword>
<dbReference type="Pfam" id="PF00679">
    <property type="entry name" value="EFG_C"/>
    <property type="match status" value="1"/>
</dbReference>
<dbReference type="NCBIfam" id="TIGR00231">
    <property type="entry name" value="small_GTP"/>
    <property type="match status" value="1"/>
</dbReference>
<dbReference type="HAMAP" id="MF_00849">
    <property type="entry name" value="BipA"/>
    <property type="match status" value="1"/>
</dbReference>
<dbReference type="GO" id="GO:0005525">
    <property type="term" value="F:GTP binding"/>
    <property type="evidence" value="ECO:0007669"/>
    <property type="project" value="UniProtKB-UniRule"/>
</dbReference>
<gene>
    <name evidence="4" type="primary">bipA</name>
    <name evidence="6" type="ORF">B0682_02050</name>
</gene>
<keyword evidence="4" id="KW-0378">Hydrolase</keyword>
<dbReference type="InterPro" id="IPR035647">
    <property type="entry name" value="EFG_III/V"/>
</dbReference>
<dbReference type="PROSITE" id="PS51722">
    <property type="entry name" value="G_TR_2"/>
    <property type="match status" value="1"/>
</dbReference>
<dbReference type="CDD" id="cd03691">
    <property type="entry name" value="BipA_TypA_II"/>
    <property type="match status" value="1"/>
</dbReference>
<dbReference type="InterPro" id="IPR027417">
    <property type="entry name" value="P-loop_NTPase"/>
</dbReference>
<keyword evidence="1 4" id="KW-0547">Nucleotide-binding</keyword>
<dbReference type="InterPro" id="IPR000640">
    <property type="entry name" value="EFG_V-like"/>
</dbReference>
<evidence type="ECO:0000256" key="3">
    <source>
        <dbReference type="ARBA" id="ARBA00048548"/>
    </source>
</evidence>
<dbReference type="OrthoDB" id="9801472at2"/>
<dbReference type="Gene3D" id="3.30.70.240">
    <property type="match status" value="1"/>
</dbReference>
<dbReference type="GO" id="GO:0009409">
    <property type="term" value="P:response to cold"/>
    <property type="evidence" value="ECO:0007669"/>
    <property type="project" value="UniProtKB-ARBA"/>
</dbReference>
<dbReference type="CDD" id="cd01891">
    <property type="entry name" value="TypA_BipA"/>
    <property type="match status" value="1"/>
</dbReference>
<dbReference type="InterPro" id="IPR006298">
    <property type="entry name" value="BipA"/>
</dbReference>
<dbReference type="GO" id="GO:1990904">
    <property type="term" value="C:ribonucleoprotein complex"/>
    <property type="evidence" value="ECO:0007669"/>
    <property type="project" value="TreeGrafter"/>
</dbReference>
<dbReference type="InterPro" id="IPR047042">
    <property type="entry name" value="BipA_II"/>
</dbReference>
<dbReference type="InterPro" id="IPR009000">
    <property type="entry name" value="Transl_B-barrel_sf"/>
</dbReference>
<dbReference type="GO" id="GO:0005829">
    <property type="term" value="C:cytosol"/>
    <property type="evidence" value="ECO:0007669"/>
    <property type="project" value="TreeGrafter"/>
</dbReference>
<dbReference type="GO" id="GO:0000027">
    <property type="term" value="P:ribosomal large subunit assembly"/>
    <property type="evidence" value="ECO:0007669"/>
    <property type="project" value="UniProtKB-UniRule"/>
</dbReference>
<comment type="caution">
    <text evidence="6">The sequence shown here is derived from an EMBL/GenBank/DDBJ whole genome shotgun (WGS) entry which is preliminary data.</text>
</comment>
<protein>
    <recommendedName>
        <fullName evidence="4">Large ribosomal subunit assembly factor BipA</fullName>
        <ecNumber evidence="4">3.6.5.-</ecNumber>
    </recommendedName>
    <alternativeName>
        <fullName evidence="4">GTP-binding protein BipA</fullName>
    </alternativeName>
</protein>
<comment type="catalytic activity">
    <reaction evidence="3 4">
        <text>GTP + H2O = GDP + phosphate + H(+)</text>
        <dbReference type="Rhea" id="RHEA:19669"/>
        <dbReference type="ChEBI" id="CHEBI:15377"/>
        <dbReference type="ChEBI" id="CHEBI:15378"/>
        <dbReference type="ChEBI" id="CHEBI:37565"/>
        <dbReference type="ChEBI" id="CHEBI:43474"/>
        <dbReference type="ChEBI" id="CHEBI:58189"/>
    </reaction>
</comment>
<dbReference type="NCBIfam" id="TIGR01394">
    <property type="entry name" value="TypA_BipA"/>
    <property type="match status" value="1"/>
</dbReference>
<evidence type="ECO:0000256" key="4">
    <source>
        <dbReference type="HAMAP-Rule" id="MF_00849"/>
    </source>
</evidence>
<dbReference type="SUPFAM" id="SSF52540">
    <property type="entry name" value="P-loop containing nucleoside triphosphate hydrolases"/>
    <property type="match status" value="1"/>
</dbReference>
<dbReference type="PANTHER" id="PTHR42908">
    <property type="entry name" value="TRANSLATION ELONGATION FACTOR-RELATED"/>
    <property type="match status" value="1"/>
</dbReference>
<dbReference type="InterPro" id="IPR005225">
    <property type="entry name" value="Small_GTP-bd"/>
</dbReference>
<dbReference type="CDD" id="cd03710">
    <property type="entry name" value="BipA_TypA_C"/>
    <property type="match status" value="1"/>
</dbReference>
<dbReference type="Proteomes" id="UP000191094">
    <property type="component" value="Unassembled WGS sequence"/>
</dbReference>
<dbReference type="SUPFAM" id="SSF54980">
    <property type="entry name" value="EF-G C-terminal domain-like"/>
    <property type="match status" value="2"/>
</dbReference>
<dbReference type="PANTHER" id="PTHR42908:SF8">
    <property type="entry name" value="TR-TYPE G DOMAIN-CONTAINING PROTEIN"/>
    <property type="match status" value="1"/>
</dbReference>
<evidence type="ECO:0000256" key="1">
    <source>
        <dbReference type="ARBA" id="ARBA00022741"/>
    </source>
</evidence>
<dbReference type="FunFam" id="3.30.70.240:FF:000002">
    <property type="entry name" value="GTP-binding protein TypA"/>
    <property type="match status" value="1"/>
</dbReference>
<organism evidence="6 7">
    <name type="scientific">Lwoffella lincolnii</name>
    <dbReference type="NCBI Taxonomy" id="90241"/>
    <lineage>
        <taxon>Bacteria</taxon>
        <taxon>Pseudomonadati</taxon>
        <taxon>Pseudomonadota</taxon>
        <taxon>Gammaproteobacteria</taxon>
        <taxon>Moraxellales</taxon>
        <taxon>Moraxellaceae</taxon>
        <taxon>Lwoffella</taxon>
    </lineage>
</organism>
<proteinExistence type="inferred from homology"/>
<dbReference type="STRING" id="90241.B0682_02050"/>
<dbReference type="FunFam" id="2.40.50.250:FF:000001">
    <property type="entry name" value="GTP-binding protein TypA"/>
    <property type="match status" value="1"/>
</dbReference>
<feature type="domain" description="Tr-type G" evidence="5">
    <location>
        <begin position="6"/>
        <end position="207"/>
    </location>
</feature>
<dbReference type="RefSeq" id="WP_078306460.1">
    <property type="nucleotide sequence ID" value="NZ_CP147511.1"/>
</dbReference>
<comment type="subunit">
    <text evidence="4">Monomer.</text>
</comment>
<comment type="function">
    <text evidence="4">A 50S ribosomal subunit assembly protein with GTPase activity, required for 50S subunit assembly at low temperatures, may also play a role in translation. Binds GTP and analogs. Binds the 70S ribosome between the 30S and 50S subunits, in a similar position as ribosome-bound EF-G; it contacts a number of ribosomal proteins, both rRNAs and the A-site tRNA.</text>
</comment>
<dbReference type="InterPro" id="IPR004161">
    <property type="entry name" value="EFTu-like_2"/>
</dbReference>
<reference evidence="6 7" key="1">
    <citation type="submission" date="2017-02" db="EMBL/GenBank/DDBJ databases">
        <title>Draft genome sequence of Moraxella lincolnii CCUG 9405T type strain.</title>
        <authorList>
            <person name="Salva-Serra F."/>
            <person name="Engstrom-Jakobsson H."/>
            <person name="Thorell K."/>
            <person name="Jaen-Luchoro D."/>
            <person name="Gonzales-Siles L."/>
            <person name="Karlsson R."/>
            <person name="Yazdan S."/>
            <person name="Boulund F."/>
            <person name="Johnning A."/>
            <person name="Engstrand L."/>
            <person name="Kristiansson E."/>
            <person name="Moore E."/>
        </authorList>
    </citation>
    <scope>NUCLEOTIDE SEQUENCE [LARGE SCALE GENOMIC DNA]</scope>
    <source>
        <strain evidence="6 7">CCUG 9405</strain>
    </source>
</reference>
<keyword evidence="4" id="KW-0694">RNA-binding</keyword>
<dbReference type="Pfam" id="PF00009">
    <property type="entry name" value="GTP_EFTU"/>
    <property type="match status" value="1"/>
</dbReference>
<dbReference type="GO" id="GO:0043022">
    <property type="term" value="F:ribosome binding"/>
    <property type="evidence" value="ECO:0007669"/>
    <property type="project" value="UniProtKB-UniRule"/>
</dbReference>
<dbReference type="SUPFAM" id="SSF50447">
    <property type="entry name" value="Translation proteins"/>
    <property type="match status" value="1"/>
</dbReference>
<comment type="subcellular location">
    <subcellularLocation>
        <location evidence="4">Cytoplasm</location>
    </subcellularLocation>
    <text evidence="4">Binds to ribosomes.</text>
</comment>
<keyword evidence="4" id="KW-0963">Cytoplasm</keyword>
<keyword evidence="4" id="KW-0699">rRNA-binding</keyword>
<dbReference type="Pfam" id="PF21018">
    <property type="entry name" value="BipA_C"/>
    <property type="match status" value="1"/>
</dbReference>
<keyword evidence="4" id="KW-0690">Ribosome biogenesis</keyword>
<dbReference type="Gene3D" id="2.40.30.10">
    <property type="entry name" value="Translation factors"/>
    <property type="match status" value="1"/>
</dbReference>
<dbReference type="GO" id="GO:0003924">
    <property type="term" value="F:GTPase activity"/>
    <property type="evidence" value="ECO:0007669"/>
    <property type="project" value="UniProtKB-UniRule"/>
</dbReference>
<sequence length="615" mass="68131">MANDIQNLRNIAIIAHVDHGKTTLVDKLLQQSGTLGERTGEIERVMDSNALEQERGITILAKNTAIKWHNPKDGIEYRINIVDTPGHADFGGEVERVMSMVDCVLLLVDAVDGPMPQTRFVTQKAFEQGLKPIVVINKVDRPGSRPDWVMDQVFDLFDNLGATDEQLDFPIVYASALNGVAGRQADELADDMTPLFETIVDIVQPPQVDPKGAFQMQISSLDYNSFVGVIGIGRIQRGSIKTNTPVVVIDKDGKKRNGRILKIMGYHGLERVDVDNAQAGDIVCVTGLDLLNISDTICDLSEVEALPPLTVDEPTVSMTFQVNDSPFAGREGKFVTSRNIRERLERELIHNVALRVEDTDTAEKFKVSGRGELHLSVLIENMRREGYELGVSRPEVIIKEVDGEKQEPFENVIFDIEEAHQGSVMEQIGLRKGEMTNMELDGKGRMRIEAVMPARGLIGFRSEFMTMTSGTGILTSSFSHYGTQKVGDVGGRINGVLVSMTSGTCLGYALFNLQERGKLFAEPGLEVYEGMIIGINSRGDDMVVNPTKAKQLTNVRASGSDENIILTPAIKFSLEQALEFIEDDELVEVTPESVRIRKRYLSENERKRHGRKKDS</sequence>
<dbReference type="InterPro" id="IPR047043">
    <property type="entry name" value="BipA_III"/>
</dbReference>
<dbReference type="Pfam" id="PF03144">
    <property type="entry name" value="GTP_EFTU_D2"/>
    <property type="match status" value="1"/>
</dbReference>
<dbReference type="FunFam" id="3.40.50.300:FF:000055">
    <property type="entry name" value="GTP-binding protein TypA"/>
    <property type="match status" value="1"/>
</dbReference>
<dbReference type="PRINTS" id="PR00315">
    <property type="entry name" value="ELONGATNFCT"/>
</dbReference>
<dbReference type="Gene3D" id="3.30.70.870">
    <property type="entry name" value="Elongation Factor G (Translational Gtpase), domain 3"/>
    <property type="match status" value="1"/>
</dbReference>
<dbReference type="InterPro" id="IPR031157">
    <property type="entry name" value="G_TR_CS"/>
</dbReference>
<dbReference type="InterPro" id="IPR048876">
    <property type="entry name" value="BipA_C"/>
</dbReference>
<dbReference type="Gene3D" id="3.40.50.300">
    <property type="entry name" value="P-loop containing nucleotide triphosphate hydrolases"/>
    <property type="match status" value="1"/>
</dbReference>
<comment type="similarity">
    <text evidence="4">Belongs to the TRAFAC class translation factor GTPase superfamily. Classic translation factor GTPase family. BipA subfamily.</text>
</comment>
<dbReference type="GO" id="GO:0019843">
    <property type="term" value="F:rRNA binding"/>
    <property type="evidence" value="ECO:0007669"/>
    <property type="project" value="UniProtKB-KW"/>
</dbReference>
<dbReference type="GO" id="GO:0000049">
    <property type="term" value="F:tRNA binding"/>
    <property type="evidence" value="ECO:0007669"/>
    <property type="project" value="UniProtKB-KW"/>
</dbReference>
<evidence type="ECO:0000256" key="2">
    <source>
        <dbReference type="ARBA" id="ARBA00023134"/>
    </source>
</evidence>
<feature type="binding site" evidence="4">
    <location>
        <begin position="137"/>
        <end position="140"/>
    </location>
    <ligand>
        <name>GTP</name>
        <dbReference type="ChEBI" id="CHEBI:37565"/>
    </ligand>
</feature>
<dbReference type="FunFam" id="3.30.70.870:FF:000003">
    <property type="entry name" value="GTP-binding protein TypA"/>
    <property type="match status" value="1"/>
</dbReference>
<dbReference type="InterPro" id="IPR042116">
    <property type="entry name" value="TypA/BipA_C"/>
</dbReference>
<evidence type="ECO:0000259" key="5">
    <source>
        <dbReference type="PROSITE" id="PS51722"/>
    </source>
</evidence>